<evidence type="ECO:0000313" key="1">
    <source>
        <dbReference type="EMBL" id="KAJ2795820.1"/>
    </source>
</evidence>
<feature type="non-terminal residue" evidence="1">
    <location>
        <position position="417"/>
    </location>
</feature>
<name>A0ACC1KV25_9FUNG</name>
<proteinExistence type="predicted"/>
<reference evidence="1" key="1">
    <citation type="submission" date="2022-07" db="EMBL/GenBank/DDBJ databases">
        <title>Phylogenomic reconstructions and comparative analyses of Kickxellomycotina fungi.</title>
        <authorList>
            <person name="Reynolds N.K."/>
            <person name="Stajich J.E."/>
            <person name="Barry K."/>
            <person name="Grigoriev I.V."/>
            <person name="Crous P."/>
            <person name="Smith M.E."/>
        </authorList>
    </citation>
    <scope>NUCLEOTIDE SEQUENCE</scope>
    <source>
        <strain evidence="1">CBS 102833</strain>
    </source>
</reference>
<organism evidence="1 2">
    <name type="scientific">Coemansia furcata</name>
    <dbReference type="NCBI Taxonomy" id="417177"/>
    <lineage>
        <taxon>Eukaryota</taxon>
        <taxon>Fungi</taxon>
        <taxon>Fungi incertae sedis</taxon>
        <taxon>Zoopagomycota</taxon>
        <taxon>Kickxellomycotina</taxon>
        <taxon>Kickxellomycetes</taxon>
        <taxon>Kickxellales</taxon>
        <taxon>Kickxellaceae</taxon>
        <taxon>Coemansia</taxon>
    </lineage>
</organism>
<comment type="caution">
    <text evidence="1">The sequence shown here is derived from an EMBL/GenBank/DDBJ whole genome shotgun (WGS) entry which is preliminary data.</text>
</comment>
<accession>A0ACC1KV25</accession>
<gene>
    <name evidence="1" type="ORF">H4S07_006383</name>
</gene>
<evidence type="ECO:0000313" key="2">
    <source>
        <dbReference type="Proteomes" id="UP001140096"/>
    </source>
</evidence>
<feature type="non-terminal residue" evidence="1">
    <location>
        <position position="1"/>
    </location>
</feature>
<dbReference type="EMBL" id="JANBUP010003749">
    <property type="protein sequence ID" value="KAJ2795820.1"/>
    <property type="molecule type" value="Genomic_DNA"/>
</dbReference>
<keyword evidence="2" id="KW-1185">Reference proteome</keyword>
<sequence>LHGVIQVIPSVEATMRGLSKRTLIDQFGIFDGDLQAFIERRARPAVEGRGGEFLSHYLCRMHKAKHAADFIRCMAAGNDPRGQFSGFNFLPLGSDGSGLAAVEGEIATACRIISSVNSKWLRHADVVYSLLPVLPGIAQSENEPEGMSFIRRIVGSECTNVEQFMALLGSAQIENYDIGLVNQFLRVKYLGLTFQQYVSEKVAAASPENGDTYRRDGAMFWPSFMYAKSNGAMLRADASQAGMGRDGPAARSILAAAAESWEQLTGAFKRSPGGRLSPDENTAGILSLVCIRAGNWEFGQRLWSDVFKLVGGSSLIFSDSILPAHRQLQCVRMYKHYIYYLTMASLAANRDRGKISTTMGAQDGRHVFGDDALTDMFLAMERGGVEATSGILCQAIRAGFEVGLIDVSSALEQWQLQ</sequence>
<protein>
    <submittedName>
        <fullName evidence="1">Uncharacterized protein</fullName>
    </submittedName>
</protein>
<dbReference type="Proteomes" id="UP001140096">
    <property type="component" value="Unassembled WGS sequence"/>
</dbReference>